<dbReference type="GO" id="GO:0008836">
    <property type="term" value="F:diaminopimelate decarboxylase activity"/>
    <property type="evidence" value="ECO:0007669"/>
    <property type="project" value="UniProtKB-UniRule"/>
</dbReference>
<comment type="cofactor">
    <cofactor evidence="1 12 13 14">
        <name>pyridoxal 5'-phosphate</name>
        <dbReference type="ChEBI" id="CHEBI:597326"/>
    </cofactor>
</comment>
<dbReference type="PANTHER" id="PTHR43727">
    <property type="entry name" value="DIAMINOPIMELATE DECARBOXYLASE"/>
    <property type="match status" value="1"/>
</dbReference>
<evidence type="ECO:0000256" key="5">
    <source>
        <dbReference type="ARBA" id="ARBA00023154"/>
    </source>
</evidence>
<dbReference type="PRINTS" id="PR01179">
    <property type="entry name" value="ODADCRBXLASE"/>
</dbReference>
<dbReference type="Gene3D" id="2.40.37.10">
    <property type="entry name" value="Lyase, Ornithine Decarboxylase, Chain A, domain 1"/>
    <property type="match status" value="1"/>
</dbReference>
<dbReference type="PRINTS" id="PR01181">
    <property type="entry name" value="DAPDCRBXLASE"/>
</dbReference>
<feature type="binding site" evidence="12">
    <location>
        <position position="348"/>
    </location>
    <ligand>
        <name>substrate</name>
    </ligand>
</feature>
<dbReference type="Pfam" id="PF02784">
    <property type="entry name" value="Orn_Arg_deC_N"/>
    <property type="match status" value="1"/>
</dbReference>
<dbReference type="RefSeq" id="WP_015390112.1">
    <property type="nucleotide sequence ID" value="NC_020285.1"/>
</dbReference>
<keyword evidence="2 12" id="KW-0028">Amino-acid biosynthesis</keyword>
<feature type="binding site" evidence="12">
    <location>
        <position position="321"/>
    </location>
    <ligand>
        <name>substrate</name>
    </ligand>
</feature>
<dbReference type="PANTHER" id="PTHR43727:SF2">
    <property type="entry name" value="GROUP IV DECARBOXYLASE"/>
    <property type="match status" value="1"/>
</dbReference>
<dbReference type="HAMAP" id="MF_02120">
    <property type="entry name" value="LysA"/>
    <property type="match status" value="1"/>
</dbReference>
<evidence type="ECO:0000256" key="13">
    <source>
        <dbReference type="PIRSR" id="PIRSR600183-50"/>
    </source>
</evidence>
<evidence type="ECO:0000256" key="6">
    <source>
        <dbReference type="ARBA" id="ARBA00023239"/>
    </source>
</evidence>
<gene>
    <name evidence="12" type="primary">lysA</name>
    <name evidence="17" type="ORF">BCUE_0149</name>
</gene>
<dbReference type="NCBIfam" id="TIGR01048">
    <property type="entry name" value="lysA"/>
    <property type="match status" value="1"/>
</dbReference>
<dbReference type="FunFam" id="3.20.20.10:FF:000003">
    <property type="entry name" value="Diaminopimelate decarboxylase"/>
    <property type="match status" value="1"/>
</dbReference>
<dbReference type="SUPFAM" id="SSF50621">
    <property type="entry name" value="Alanine racemase C-terminal domain-like"/>
    <property type="match status" value="1"/>
</dbReference>
<feature type="binding site" evidence="12">
    <location>
        <position position="376"/>
    </location>
    <ligand>
        <name>substrate</name>
    </ligand>
</feature>
<evidence type="ECO:0000259" key="16">
    <source>
        <dbReference type="Pfam" id="PF02784"/>
    </source>
</evidence>
<evidence type="ECO:0000256" key="10">
    <source>
        <dbReference type="ARBA" id="ARBA00066427"/>
    </source>
</evidence>
<feature type="domain" description="Orn/DAP/Arg decarboxylase 2 N-terminal" evidence="16">
    <location>
        <begin position="38"/>
        <end position="284"/>
    </location>
</feature>
<dbReference type="CDD" id="cd06828">
    <property type="entry name" value="PLPDE_III_DapDC"/>
    <property type="match status" value="1"/>
</dbReference>
<evidence type="ECO:0000256" key="11">
    <source>
        <dbReference type="ARBA" id="ARBA00074972"/>
    </source>
</evidence>
<dbReference type="Gene3D" id="3.20.20.10">
    <property type="entry name" value="Alanine racemase"/>
    <property type="match status" value="1"/>
</dbReference>
<feature type="active site" description="Proton donor" evidence="13">
    <location>
        <position position="347"/>
    </location>
</feature>
<dbReference type="HOGENOM" id="CLU_026444_0_0_4"/>
<keyword evidence="18" id="KW-1185">Reference proteome</keyword>
<dbReference type="AlphaFoldDB" id="M1LX84"/>
<feature type="binding site" evidence="12">
    <location>
        <position position="281"/>
    </location>
    <ligand>
        <name>substrate</name>
    </ligand>
</feature>
<dbReference type="KEGG" id="kbt:BCUE_0149"/>
<protein>
    <recommendedName>
        <fullName evidence="11 12">Diaminopimelate decarboxylase</fullName>
        <shortName evidence="12">DAP decarboxylase</shortName>
        <shortName evidence="12">DAPDC</shortName>
        <ecNumber evidence="10 12">4.1.1.20</ecNumber>
    </recommendedName>
</protein>
<keyword evidence="6 12" id="KW-0456">Lyase</keyword>
<comment type="pathway">
    <text evidence="8 12 14">Amino-acid biosynthesis; L-lysine biosynthesis via DAP pathway; L-lysine from DL-2,6-diaminopimelate: step 1/1.</text>
</comment>
<dbReference type="InterPro" id="IPR000183">
    <property type="entry name" value="Orn/DAP/Arg_de-COase"/>
</dbReference>
<evidence type="ECO:0000256" key="8">
    <source>
        <dbReference type="ARBA" id="ARBA00060643"/>
    </source>
</evidence>
<evidence type="ECO:0000259" key="15">
    <source>
        <dbReference type="Pfam" id="PF00278"/>
    </source>
</evidence>
<dbReference type="GO" id="GO:0030170">
    <property type="term" value="F:pyridoxal phosphate binding"/>
    <property type="evidence" value="ECO:0007669"/>
    <property type="project" value="UniProtKB-UniRule"/>
</dbReference>
<dbReference type="Proteomes" id="UP000011563">
    <property type="component" value="Chromosome"/>
</dbReference>
<keyword evidence="3 12" id="KW-0210">Decarboxylase</keyword>
<dbReference type="InterPro" id="IPR022644">
    <property type="entry name" value="De-COase2_N"/>
</dbReference>
<comment type="catalytic activity">
    <reaction evidence="7 12 14">
        <text>meso-2,6-diaminopimelate + H(+) = L-lysine + CO2</text>
        <dbReference type="Rhea" id="RHEA:15101"/>
        <dbReference type="ChEBI" id="CHEBI:15378"/>
        <dbReference type="ChEBI" id="CHEBI:16526"/>
        <dbReference type="ChEBI" id="CHEBI:32551"/>
        <dbReference type="ChEBI" id="CHEBI:57791"/>
        <dbReference type="EC" id="4.1.1.20"/>
    </reaction>
</comment>
<evidence type="ECO:0000256" key="2">
    <source>
        <dbReference type="ARBA" id="ARBA00022605"/>
    </source>
</evidence>
<proteinExistence type="inferred from homology"/>
<evidence type="ECO:0000256" key="7">
    <source>
        <dbReference type="ARBA" id="ARBA00050464"/>
    </source>
</evidence>
<feature type="binding site" evidence="12">
    <location>
        <position position="241"/>
    </location>
    <ligand>
        <name>pyridoxal 5'-phosphate</name>
        <dbReference type="ChEBI" id="CHEBI:597326"/>
    </ligand>
</feature>
<comment type="similarity">
    <text evidence="9 12">Belongs to the Orn/Lys/Arg decarboxylase class-II family. LysA subfamily.</text>
</comment>
<organism evidence="17 18">
    <name type="scientific">Candidatus Kinetoplastidibacterium blastocrithidiae TCC012E</name>
    <dbReference type="NCBI Taxonomy" id="1208922"/>
    <lineage>
        <taxon>Bacteria</taxon>
        <taxon>Pseudomonadati</taxon>
        <taxon>Pseudomonadota</taxon>
        <taxon>Betaproteobacteria</taxon>
        <taxon>Candidatus Kinetoplastidibacterium</taxon>
    </lineage>
</organism>
<dbReference type="Pfam" id="PF00278">
    <property type="entry name" value="Orn_DAP_Arg_deC"/>
    <property type="match status" value="1"/>
</dbReference>
<dbReference type="InterPro" id="IPR002986">
    <property type="entry name" value="DAP_deCOOHase_LysA"/>
</dbReference>
<dbReference type="PATRIC" id="fig|1208922.3.peg.693"/>
<dbReference type="SUPFAM" id="SSF51419">
    <property type="entry name" value="PLP-binding barrel"/>
    <property type="match status" value="1"/>
</dbReference>
<comment type="subunit">
    <text evidence="12">Homodimer.</text>
</comment>
<dbReference type="InterPro" id="IPR009006">
    <property type="entry name" value="Ala_racemase/Decarboxylase_C"/>
</dbReference>
<feature type="domain" description="Orn/DAP/Arg decarboxylase 2 C-terminal" evidence="15">
    <location>
        <begin position="35"/>
        <end position="374"/>
    </location>
</feature>
<evidence type="ECO:0000256" key="14">
    <source>
        <dbReference type="RuleBase" id="RU003738"/>
    </source>
</evidence>
<sequence>MKNHNFKFKNNILFVENISVSSIVEKLETPLYIYSKRAITEAWDSYYQAIKNRNCLVCYGMKANSNLAVLKEFSRLGSGFDIVSGGELERVLAIKADPKKVVFSGVGKQSWEIEKAIKSGIKCFNVESESELYNISKIAKNIGVIAPISLRVNPDVDANTHPYISTGLKENKFGISINTAYDCYKIAVGLPNLEIVGIDCHIGSQLTEIKPFIDSIEKIILLINKLKASGIQIKHIDIGGGIGIQYKEESCISPKELVDKVFAKLEDNDLGDLQVILEPGRSLIGNAGILVTKVQYLKKSEDRNFVIVDAAMNDLIRPALYQSYHEIVPVIKRDGAKKEYDVVGPVCESSDWFAKDRLLNELYEGELLAIESAGAYCMTMASNYNTRGRAAEVIVDDFNYYITKKRETIDDLLRLESTIS</sequence>
<evidence type="ECO:0000256" key="1">
    <source>
        <dbReference type="ARBA" id="ARBA00001933"/>
    </source>
</evidence>
<dbReference type="GO" id="GO:0009089">
    <property type="term" value="P:lysine biosynthetic process via diaminopimelate"/>
    <property type="evidence" value="ECO:0007669"/>
    <property type="project" value="UniProtKB-UniRule"/>
</dbReference>
<dbReference type="EMBL" id="CP003807">
    <property type="protein sequence ID" value="AGF50127.1"/>
    <property type="molecule type" value="Genomic_DNA"/>
</dbReference>
<comment type="function">
    <text evidence="12">Specifically catalyzes the decarboxylation of meso-diaminopimelate (meso-DAP) to L-lysine.</text>
</comment>
<evidence type="ECO:0000256" key="12">
    <source>
        <dbReference type="HAMAP-Rule" id="MF_02120"/>
    </source>
</evidence>
<dbReference type="InterPro" id="IPR022643">
    <property type="entry name" value="De-COase2_C"/>
</dbReference>
<evidence type="ECO:0000256" key="4">
    <source>
        <dbReference type="ARBA" id="ARBA00022898"/>
    </source>
</evidence>
<keyword evidence="5 12" id="KW-0457">Lysine biosynthesis</keyword>
<dbReference type="FunFam" id="2.40.37.10:FF:000003">
    <property type="entry name" value="Diaminopimelate decarboxylase"/>
    <property type="match status" value="1"/>
</dbReference>
<reference evidence="17 18" key="1">
    <citation type="journal article" date="2013" name="Genome Biol. Evol.">
        <title>Genome evolution and phylogenomic analysis of candidatus kinetoplastibacterium, the betaproteobacterial endosymbionts of strigomonas and angomonas.</title>
        <authorList>
            <person name="Alves J.M."/>
            <person name="Serrano M.G."/>
            <person name="Maia da Silva F."/>
            <person name="Voegtly L.J."/>
            <person name="Matveyev A.V."/>
            <person name="Teixeira M.M."/>
            <person name="Camargo E.P."/>
            <person name="Buck G.A."/>
        </authorList>
    </citation>
    <scope>NUCLEOTIDE SEQUENCE [LARGE SCALE GENOMIC DNA]</scope>
    <source>
        <strain evidence="17 18">TCC012E</strain>
    </source>
</reference>
<feature type="modified residue" description="N6-(pyridoxal phosphate)lysine" evidence="12 13">
    <location>
        <position position="62"/>
    </location>
</feature>
<feature type="binding site" evidence="12">
    <location>
        <position position="317"/>
    </location>
    <ligand>
        <name>substrate</name>
    </ligand>
</feature>
<dbReference type="EC" id="4.1.1.20" evidence="10 12"/>
<accession>M1LX84</accession>
<dbReference type="UniPathway" id="UPA00034">
    <property type="reaction ID" value="UER00027"/>
</dbReference>
<evidence type="ECO:0000256" key="3">
    <source>
        <dbReference type="ARBA" id="ARBA00022793"/>
    </source>
</evidence>
<evidence type="ECO:0000313" key="18">
    <source>
        <dbReference type="Proteomes" id="UP000011563"/>
    </source>
</evidence>
<feature type="binding site" evidence="12">
    <location>
        <position position="376"/>
    </location>
    <ligand>
        <name>pyridoxal 5'-phosphate</name>
        <dbReference type="ChEBI" id="CHEBI:597326"/>
    </ligand>
</feature>
<dbReference type="InterPro" id="IPR029066">
    <property type="entry name" value="PLP-binding_barrel"/>
</dbReference>
<evidence type="ECO:0000256" key="9">
    <source>
        <dbReference type="ARBA" id="ARBA00060983"/>
    </source>
</evidence>
<name>M1LX84_9PROT</name>
<evidence type="ECO:0000313" key="17">
    <source>
        <dbReference type="EMBL" id="AGF50127.1"/>
    </source>
</evidence>
<feature type="binding site" evidence="12">
    <location>
        <begin position="278"/>
        <end position="281"/>
    </location>
    <ligand>
        <name>pyridoxal 5'-phosphate</name>
        <dbReference type="ChEBI" id="CHEBI:597326"/>
    </ligand>
</feature>
<keyword evidence="4 12" id="KW-0663">Pyridoxal phosphate</keyword>